<gene>
    <name evidence="3" type="primary">Aste57867_24589</name>
    <name evidence="2" type="ORF">As57867_024511</name>
    <name evidence="3" type="ORF">ASTE57867_24589</name>
</gene>
<feature type="compositionally biased region" description="Polar residues" evidence="1">
    <location>
        <begin position="884"/>
        <end position="896"/>
    </location>
</feature>
<evidence type="ECO:0000313" key="4">
    <source>
        <dbReference type="Proteomes" id="UP000332933"/>
    </source>
</evidence>
<organism evidence="3 4">
    <name type="scientific">Aphanomyces stellatus</name>
    <dbReference type="NCBI Taxonomy" id="120398"/>
    <lineage>
        <taxon>Eukaryota</taxon>
        <taxon>Sar</taxon>
        <taxon>Stramenopiles</taxon>
        <taxon>Oomycota</taxon>
        <taxon>Saprolegniomycetes</taxon>
        <taxon>Saprolegniales</taxon>
        <taxon>Verrucalvaceae</taxon>
        <taxon>Aphanomyces</taxon>
    </lineage>
</organism>
<feature type="compositionally biased region" description="Basic and acidic residues" evidence="1">
    <location>
        <begin position="319"/>
        <end position="328"/>
    </location>
</feature>
<reference evidence="2" key="2">
    <citation type="submission" date="2019-06" db="EMBL/GenBank/DDBJ databases">
        <title>Genomics analysis of Aphanomyces spp. identifies a new class of oomycete effector associated with host adaptation.</title>
        <authorList>
            <person name="Gaulin E."/>
        </authorList>
    </citation>
    <scope>NUCLEOTIDE SEQUENCE</scope>
    <source>
        <strain evidence="2">CBS 578.67</strain>
    </source>
</reference>
<sequence length="962" mass="101650">MQVKFGSMDIKKNNRWAKIPKTQHIKMSSRKEYNLQKGLQAKQLIDDVAKPLSPRSSANKTNHTKEVARIRETCPPGTPDERIALILQQTKGDAQKIQLAVSELWENHGAVQDEWATVPSKKQPKKKNEERSSSNAQYRQKDASAYHNGGDAATGPPGSGGGRGRGSTRGAPGGRGAAATGGRDGGDRDASRGGRGGRGGRGRSAPANSRHEHEEAHPEGGDEEATDAHHHEDKAPKQAPVVKQQHKQPEPQVSAPVVPPTVLSGAWAKTPNFVKQAKPASPKKAAPATPQPAAAPAPVVAPQTKPQSPKKQATTPKWDVSKDTKLEDTAPPASTPSTTAWPATTEPKQQAWPRSPKKEKAEAPKLEPEATIASWGASLESSKAKPSDWEAPAAAWTRSSPILTGASLNYPPASPKPVAAVGFSPKAVKSPKAKSPKNQTTPQQATASFPASPSSAVATSEARQNKFSMGRWEAVAEPELSLQFGSFSMDIDSSSAAANWGSSAAVPANAGWPASPKKDTAIHHTPVKSPRANTTNAPPGLTDTHSPKHSPRKFQSQPPNAPSPASLPKPDDVNKQRQQPRQTNAPQATQFNGAAANTAQTKLNAPQAFSSPLYQNPPTSSFNQYTVGMSAGRAQQAPTAAASTPAAQPTTPSAANHVQGAIGKQHANSRPAPVAGQSAAGTGGINQNAPVQSAGAAVNQSSSTPTNQAPNASGPPHQQQPPHLAPYQQMPHSYHPQFAPPPPPGMAMPYNPYNYNHQYYPPQGYPHGYYPNPQYPQYSPRQFPPRGNIPYGMDGAPGFSNPPNVPLGYQDPSQLPHADAYGQGFGDLGYGPLQSQGVPPHHLQQGGKQQGAPLSGNSRPVDPGYNAPGQASRDHTASPPIPVGQTNPGAYGQQQHYGGWAGSYNQPPQQPIGGWGGHQQPQPMQGYPPHQQQQQQQQGGYRQYNNGANMNNDGGNQTAWSS</sequence>
<keyword evidence="4" id="KW-1185">Reference proteome</keyword>
<feature type="region of interest" description="Disordered" evidence="1">
    <location>
        <begin position="49"/>
        <end position="79"/>
    </location>
</feature>
<feature type="compositionally biased region" description="Low complexity" evidence="1">
    <location>
        <begin position="275"/>
        <end position="288"/>
    </location>
</feature>
<feature type="compositionally biased region" description="Low complexity" evidence="1">
    <location>
        <begin position="329"/>
        <end position="345"/>
    </location>
</feature>
<feature type="compositionally biased region" description="Gly residues" evidence="1">
    <location>
        <begin position="157"/>
        <end position="176"/>
    </location>
</feature>
<dbReference type="OrthoDB" id="77471at2759"/>
<feature type="compositionally biased region" description="Low complexity" evidence="1">
    <location>
        <begin position="918"/>
        <end position="956"/>
    </location>
</feature>
<feature type="compositionally biased region" description="Low complexity" evidence="1">
    <location>
        <begin position="493"/>
        <end position="505"/>
    </location>
</feature>
<feature type="compositionally biased region" description="Basic and acidic residues" evidence="1">
    <location>
        <begin position="356"/>
        <end position="368"/>
    </location>
</feature>
<reference evidence="3 4" key="1">
    <citation type="submission" date="2019-03" db="EMBL/GenBank/DDBJ databases">
        <authorList>
            <person name="Gaulin E."/>
            <person name="Dumas B."/>
        </authorList>
    </citation>
    <scope>NUCLEOTIDE SEQUENCE [LARGE SCALE GENOMIC DNA]</scope>
    <source>
        <strain evidence="3">CBS 568.67</strain>
    </source>
</reference>
<feature type="region of interest" description="Disordered" evidence="1">
    <location>
        <begin position="794"/>
        <end position="962"/>
    </location>
</feature>
<feature type="compositionally biased region" description="Low complexity" evidence="1">
    <location>
        <begin position="296"/>
        <end position="307"/>
    </location>
</feature>
<feature type="region of interest" description="Disordered" evidence="1">
    <location>
        <begin position="273"/>
        <end position="470"/>
    </location>
</feature>
<feature type="compositionally biased region" description="Polar residues" evidence="1">
    <location>
        <begin position="698"/>
        <end position="711"/>
    </location>
</feature>
<feature type="compositionally biased region" description="Low complexity" evidence="1">
    <location>
        <begin position="715"/>
        <end position="729"/>
    </location>
</feature>
<dbReference type="Proteomes" id="UP000332933">
    <property type="component" value="Unassembled WGS sequence"/>
</dbReference>
<dbReference type="AlphaFoldDB" id="A0A485LQS0"/>
<evidence type="ECO:0000313" key="3">
    <source>
        <dbReference type="EMBL" id="VFU01228.1"/>
    </source>
</evidence>
<proteinExistence type="predicted"/>
<name>A0A485LQS0_9STRA</name>
<feature type="region of interest" description="Disordered" evidence="1">
    <location>
        <begin position="493"/>
        <end position="749"/>
    </location>
</feature>
<accession>A0A485LQS0</accession>
<feature type="compositionally biased region" description="Basic and acidic residues" evidence="1">
    <location>
        <begin position="209"/>
        <end position="236"/>
    </location>
</feature>
<dbReference type="EMBL" id="VJMH01007408">
    <property type="protein sequence ID" value="KAF0683377.1"/>
    <property type="molecule type" value="Genomic_DNA"/>
</dbReference>
<evidence type="ECO:0000256" key="1">
    <source>
        <dbReference type="SAM" id="MobiDB-lite"/>
    </source>
</evidence>
<feature type="compositionally biased region" description="Polar residues" evidence="1">
    <location>
        <begin position="576"/>
        <end position="627"/>
    </location>
</feature>
<feature type="compositionally biased region" description="Low complexity" evidence="1">
    <location>
        <begin position="634"/>
        <end position="655"/>
    </location>
</feature>
<feature type="compositionally biased region" description="Low complexity" evidence="1">
    <location>
        <begin position="445"/>
        <end position="460"/>
    </location>
</feature>
<feature type="region of interest" description="Disordered" evidence="1">
    <location>
        <begin position="109"/>
        <end position="258"/>
    </location>
</feature>
<evidence type="ECO:0000313" key="2">
    <source>
        <dbReference type="EMBL" id="KAF0683377.1"/>
    </source>
</evidence>
<protein>
    <submittedName>
        <fullName evidence="3">Aste57867_24589 protein</fullName>
    </submittedName>
</protein>
<feature type="compositionally biased region" description="Basic and acidic residues" evidence="1">
    <location>
        <begin position="63"/>
        <end position="72"/>
    </location>
</feature>
<dbReference type="EMBL" id="CAADRA010007434">
    <property type="protein sequence ID" value="VFU01228.1"/>
    <property type="molecule type" value="Genomic_DNA"/>
</dbReference>